<dbReference type="GO" id="GO:0006508">
    <property type="term" value="P:proteolysis"/>
    <property type="evidence" value="ECO:0007669"/>
    <property type="project" value="UniProtKB-KW"/>
</dbReference>
<dbReference type="GO" id="GO:0046872">
    <property type="term" value="F:metal ion binding"/>
    <property type="evidence" value="ECO:0007669"/>
    <property type="project" value="UniProtKB-KW"/>
</dbReference>
<keyword evidence="12" id="KW-0695">RNA-directed DNA polymerase</keyword>
<evidence type="ECO:0000256" key="15">
    <source>
        <dbReference type="ARBA" id="ARBA00023172"/>
    </source>
</evidence>
<evidence type="ECO:0000256" key="17">
    <source>
        <dbReference type="SAM" id="MobiDB-lite"/>
    </source>
</evidence>
<keyword evidence="2" id="KW-0645">Protease</keyword>
<dbReference type="GO" id="GO:0004519">
    <property type="term" value="F:endonuclease activity"/>
    <property type="evidence" value="ECO:0007669"/>
    <property type="project" value="UniProtKB-KW"/>
</dbReference>
<evidence type="ECO:0000256" key="9">
    <source>
        <dbReference type="ARBA" id="ARBA00022801"/>
    </source>
</evidence>
<evidence type="ECO:0000313" key="20">
    <source>
        <dbReference type="Proteomes" id="UP000265515"/>
    </source>
</evidence>
<gene>
    <name evidence="19" type="ORF">CBR_g17638</name>
</gene>
<dbReference type="InterPro" id="IPR043502">
    <property type="entry name" value="DNA/RNA_pol_sf"/>
</dbReference>
<keyword evidence="15" id="KW-0233">DNA recombination</keyword>
<dbReference type="FunFam" id="3.10.10.10:FF:000007">
    <property type="entry name" value="Retrovirus-related Pol polyprotein from transposon 17.6-like Protein"/>
    <property type="match status" value="1"/>
</dbReference>
<feature type="coiled-coil region" evidence="16">
    <location>
        <begin position="867"/>
        <end position="894"/>
    </location>
</feature>
<evidence type="ECO:0000256" key="3">
    <source>
        <dbReference type="ARBA" id="ARBA00022679"/>
    </source>
</evidence>
<dbReference type="PROSITE" id="PS50994">
    <property type="entry name" value="INTEGRASE"/>
    <property type="match status" value="1"/>
</dbReference>
<feature type="compositionally biased region" description="Basic and acidic residues" evidence="17">
    <location>
        <begin position="1551"/>
        <end position="1560"/>
    </location>
</feature>
<dbReference type="InterPro" id="IPR000477">
    <property type="entry name" value="RT_dom"/>
</dbReference>
<dbReference type="InterPro" id="IPR036397">
    <property type="entry name" value="RNaseH_sf"/>
</dbReference>
<keyword evidence="9" id="KW-0378">Hydrolase</keyword>
<dbReference type="InterPro" id="IPR021109">
    <property type="entry name" value="Peptidase_aspartic_dom_sf"/>
</dbReference>
<evidence type="ECO:0000256" key="8">
    <source>
        <dbReference type="ARBA" id="ARBA00022759"/>
    </source>
</evidence>
<evidence type="ECO:0000256" key="16">
    <source>
        <dbReference type="SAM" id="Coils"/>
    </source>
</evidence>
<sequence>MAASAMVTSAQQTSQASSSGIVRSTVAQTVSQSTGVMASQALVLTPQDVAIQQAALQEAQLQRALGEIKAEKEKMIRRRARMQRRGADIEALETMDLTNMDDDVRVVRRALLGVIEMQEHQTTILQDIQQSLAILAGRSQAAPSPSGPGAWPVAYPPFSVPPVTGVSPYVAPSSVAIVSLDMPLTGGVSAGTSLQVPVQTVFTQTSSQVAVTTQPAISQPVQPQGTQPRQLAQQPVSLGPQPGVVQGPGQTQWVPKTAIAAPKPFTGDKRGEDLDTWLRAVSVYVRCKLTLPHEEVLVAASYLEGSAARWSSGLVQLQGYGHDFRSWAATQKLDDFLKMVEERWHDPQVAQRAVDAILTLHTRHLKHALTHYEVSKLPDPDKPFIVTTDANQYGIGVVLVQQEGPKLRPVEYMSKKMSSQKLAKSTYEKELYAVYKALTHWRHYLLGRFFILRTDHQTLRWMRTQPVPSDALKRWIEVIEQYDFDPQYLKGKYNKVADALSRRPDFSDALITEFNLKDHVTQSLVEAYREDHFMSEIIRRLQAKDKKTSAKFELVNGLLFLEKAGKKQLCVPNSESLRSLFLGECHDATGHFGYKKTAANLLQRLWWPMMMRDAQLYVETCQVCQRDKPRTQAPLGLLKPFPIPERPGERLSMDFMDTLITSKSGMRHIFVIVDRFSNNRIAARDGRASAAEQQLPLPHPSEMDNPTVDNAASGSPREACSSYSPAPQAQQEGSTATSAETLGAAPVRQQGETMTAFLARLGTYMQQVQEEQQREAAAEEARLNAIAHAEEQRRRQQADAAANHNKARRDAAFVLVQQEAAHIAALQAWNVDPAAAMEPTTEEQTKSALANMMYQVILTCNWQQVELARQARTITKYEETLKSLHARLDMLEKDDMPHRHTASSSIDPPIREQEERMDHLGALVGNLNSFQQPTTISQQISALQADLCQLQQQPTGTCNNVTPQQFKMLKFSIERFDDYHKADPISWWQGFTNELSIHLVPPESKISPLYLCSTGASQDFMTRAGLGSRVRRKSQPTQVTLADGRTHKSIDRCIDSVPMYFAPLAREAVSFDILDTKFDMILGMSWLRSEDHPVNFYHRTVHVRDRNGVLVPCTFPPPHPSIGCHVVSAASIRNSIARNDVEEMGICFLHALPPPDEPATEQPPDPRIVQLLDSYGDVFEAPAGIVPSRLIRHEIILEDGAVPPRGCIYRMSEEELEMLRTQLDDLIDKGWIRPSCSPYGAPVLFVRKKNKELRLCIDYRKLNAQTIKNVGPLPRIDDLLERLGGAKYFSKLDLKSGYHQLEIHPRDRYKTAFKTRYGHFEWVVMPFGLTNAPATFQAAMIMEFRNMLDRFVLIHLDNILVYSRTLDEHIVHLRAVLDRLRTTKYKANQAKCEFAQQELGPLCDAARHPSACGQDQGHSGLAGTDQHHGVRRRSKPRNRNPYGELRPLPIPWEPGLSIAMDITGPFPQDRFGHDDILTVVDHLSKYARFLPCKYHATTPELAHLLHTGWICGHGVPEDIVSDCDTRFMSAFWTSLMKESGTEMKPSSARHPQTDRQTERAHQTAQVMLRTLIRTDEKDWVDHLPDIEFAYNTSVHPAIGVTPFESHHGVRKGRIFADLPFPRTADIDAACSPASVRKYRDLLAKARANMQKAQICMQQQANRRRVPCPIRAGDLVWVSTEEFALEQDVSRKLLPKWFGPWPVTSAAGDEPNGPSFVIEIPPHLTVHPVFHASKLATYTPAKSDDFPGR</sequence>
<keyword evidence="10" id="KW-0460">Magnesium</keyword>
<reference evidence="19 20" key="1">
    <citation type="journal article" date="2018" name="Cell">
        <title>The Chara Genome: Secondary Complexity and Implications for Plant Terrestrialization.</title>
        <authorList>
            <person name="Nishiyama T."/>
            <person name="Sakayama H."/>
            <person name="Vries J.D."/>
            <person name="Buschmann H."/>
            <person name="Saint-Marcoux D."/>
            <person name="Ullrich K.K."/>
            <person name="Haas F.B."/>
            <person name="Vanderstraeten L."/>
            <person name="Becker D."/>
            <person name="Lang D."/>
            <person name="Vosolsobe S."/>
            <person name="Rombauts S."/>
            <person name="Wilhelmsson P.K.I."/>
            <person name="Janitza P."/>
            <person name="Kern R."/>
            <person name="Heyl A."/>
            <person name="Rumpler F."/>
            <person name="Villalobos L.I.A.C."/>
            <person name="Clay J.M."/>
            <person name="Skokan R."/>
            <person name="Toyoda A."/>
            <person name="Suzuki Y."/>
            <person name="Kagoshima H."/>
            <person name="Schijlen E."/>
            <person name="Tajeshwar N."/>
            <person name="Catarino B."/>
            <person name="Hetherington A.J."/>
            <person name="Saltykova A."/>
            <person name="Bonnot C."/>
            <person name="Breuninger H."/>
            <person name="Symeonidi A."/>
            <person name="Radhakrishnan G.V."/>
            <person name="Van Nieuwerburgh F."/>
            <person name="Deforce D."/>
            <person name="Chang C."/>
            <person name="Karol K.G."/>
            <person name="Hedrich R."/>
            <person name="Ulvskov P."/>
            <person name="Glockner G."/>
            <person name="Delwiche C.F."/>
            <person name="Petrasek J."/>
            <person name="Van de Peer Y."/>
            <person name="Friml J."/>
            <person name="Beilby M."/>
            <person name="Dolan L."/>
            <person name="Kohara Y."/>
            <person name="Sugano S."/>
            <person name="Fujiyama A."/>
            <person name="Delaux P.-M."/>
            <person name="Quint M."/>
            <person name="TheiBen G."/>
            <person name="Hagemann M."/>
            <person name="Harholt J."/>
            <person name="Dunand C."/>
            <person name="Zachgo S."/>
            <person name="Langdale J."/>
            <person name="Maumus F."/>
            <person name="Straeten D.V.D."/>
            <person name="Gould S.B."/>
            <person name="Rensing S.A."/>
        </authorList>
    </citation>
    <scope>NUCLEOTIDE SEQUENCE [LARGE SCALE GENOMIC DNA]</scope>
    <source>
        <strain evidence="19 20">S276</strain>
    </source>
</reference>
<keyword evidence="7" id="KW-0064">Aspartyl protease</keyword>
<dbReference type="Gene3D" id="2.40.70.10">
    <property type="entry name" value="Acid Proteases"/>
    <property type="match status" value="1"/>
</dbReference>
<evidence type="ECO:0000256" key="5">
    <source>
        <dbReference type="ARBA" id="ARBA00022722"/>
    </source>
</evidence>
<evidence type="ECO:0000256" key="1">
    <source>
        <dbReference type="ARBA" id="ARBA00012493"/>
    </source>
</evidence>
<evidence type="ECO:0000256" key="4">
    <source>
        <dbReference type="ARBA" id="ARBA00022695"/>
    </source>
</evidence>
<dbReference type="InterPro" id="IPR050951">
    <property type="entry name" value="Retrovirus_Pol_polyprotein"/>
</dbReference>
<dbReference type="InterPro" id="IPR043128">
    <property type="entry name" value="Rev_trsase/Diguanyl_cyclase"/>
</dbReference>
<dbReference type="PANTHER" id="PTHR37984:SF5">
    <property type="entry name" value="PROTEIN NYNRIN-LIKE"/>
    <property type="match status" value="1"/>
</dbReference>
<evidence type="ECO:0000313" key="19">
    <source>
        <dbReference type="EMBL" id="GBG73923.1"/>
    </source>
</evidence>
<dbReference type="GO" id="GO:0003677">
    <property type="term" value="F:DNA binding"/>
    <property type="evidence" value="ECO:0007669"/>
    <property type="project" value="UniProtKB-KW"/>
</dbReference>
<dbReference type="CDD" id="cd00303">
    <property type="entry name" value="retropepsin_like"/>
    <property type="match status" value="1"/>
</dbReference>
<dbReference type="Gene3D" id="3.10.20.370">
    <property type="match status" value="1"/>
</dbReference>
<keyword evidence="4" id="KW-0548">Nucleotidyltransferase</keyword>
<feature type="region of interest" description="Disordered" evidence="17">
    <location>
        <begin position="684"/>
        <end position="738"/>
    </location>
</feature>
<dbReference type="Gene3D" id="3.30.70.270">
    <property type="match status" value="1"/>
</dbReference>
<keyword evidence="11" id="KW-0229">DNA integration</keyword>
<dbReference type="GO" id="GO:0015074">
    <property type="term" value="P:DNA integration"/>
    <property type="evidence" value="ECO:0007669"/>
    <property type="project" value="UniProtKB-KW"/>
</dbReference>
<feature type="region of interest" description="Disordered" evidence="17">
    <location>
        <begin position="1539"/>
        <end position="1560"/>
    </location>
</feature>
<evidence type="ECO:0000256" key="10">
    <source>
        <dbReference type="ARBA" id="ARBA00022842"/>
    </source>
</evidence>
<dbReference type="Pfam" id="PF17921">
    <property type="entry name" value="Integrase_H2C2"/>
    <property type="match status" value="1"/>
</dbReference>
<keyword evidence="20" id="KW-1185">Reference proteome</keyword>
<organism evidence="19 20">
    <name type="scientific">Chara braunii</name>
    <name type="common">Braun's stonewort</name>
    <dbReference type="NCBI Taxonomy" id="69332"/>
    <lineage>
        <taxon>Eukaryota</taxon>
        <taxon>Viridiplantae</taxon>
        <taxon>Streptophyta</taxon>
        <taxon>Charophyceae</taxon>
        <taxon>Charales</taxon>
        <taxon>Characeae</taxon>
        <taxon>Chara</taxon>
    </lineage>
</organism>
<evidence type="ECO:0000256" key="13">
    <source>
        <dbReference type="ARBA" id="ARBA00022932"/>
    </source>
</evidence>
<dbReference type="InterPro" id="IPR001584">
    <property type="entry name" value="Integrase_cat-core"/>
</dbReference>
<keyword evidence="13" id="KW-0239">DNA-directed DNA polymerase</keyword>
<feature type="compositionally biased region" description="Low complexity" evidence="17">
    <location>
        <begin position="1"/>
        <end position="19"/>
    </location>
</feature>
<dbReference type="Proteomes" id="UP000265515">
    <property type="component" value="Unassembled WGS sequence"/>
</dbReference>
<keyword evidence="8" id="KW-0255">Endonuclease</keyword>
<feature type="region of interest" description="Disordered" evidence="17">
    <location>
        <begin position="1414"/>
        <end position="1446"/>
    </location>
</feature>
<feature type="region of interest" description="Disordered" evidence="17">
    <location>
        <begin position="1"/>
        <end position="22"/>
    </location>
</feature>
<evidence type="ECO:0000256" key="7">
    <source>
        <dbReference type="ARBA" id="ARBA00022750"/>
    </source>
</evidence>
<evidence type="ECO:0000259" key="18">
    <source>
        <dbReference type="PROSITE" id="PS50994"/>
    </source>
</evidence>
<dbReference type="Gramene" id="GBG73923">
    <property type="protein sequence ID" value="GBG73923"/>
    <property type="gene ID" value="CBR_g17638"/>
</dbReference>
<keyword evidence="5" id="KW-0540">Nuclease</keyword>
<dbReference type="EMBL" id="BFEA01000192">
    <property type="protein sequence ID" value="GBG73923.1"/>
    <property type="molecule type" value="Genomic_DNA"/>
</dbReference>
<dbReference type="Pfam" id="PF24626">
    <property type="entry name" value="SH3_Tf2-1"/>
    <property type="match status" value="1"/>
</dbReference>
<feature type="compositionally biased region" description="Basic residues" evidence="17">
    <location>
        <begin position="1429"/>
        <end position="1438"/>
    </location>
</feature>
<dbReference type="SUPFAM" id="SSF53098">
    <property type="entry name" value="Ribonuclease H-like"/>
    <property type="match status" value="1"/>
</dbReference>
<dbReference type="Pfam" id="PF17917">
    <property type="entry name" value="RT_RNaseH"/>
    <property type="match status" value="1"/>
</dbReference>
<evidence type="ECO:0000256" key="14">
    <source>
        <dbReference type="ARBA" id="ARBA00023125"/>
    </source>
</evidence>
<dbReference type="CDD" id="cd01647">
    <property type="entry name" value="RT_LTR"/>
    <property type="match status" value="1"/>
</dbReference>
<proteinExistence type="predicted"/>
<feature type="domain" description="Integrase catalytic" evidence="18">
    <location>
        <begin position="1450"/>
        <end position="1610"/>
    </location>
</feature>
<evidence type="ECO:0000256" key="2">
    <source>
        <dbReference type="ARBA" id="ARBA00022670"/>
    </source>
</evidence>
<dbReference type="EC" id="2.7.7.49" evidence="1"/>
<keyword evidence="3" id="KW-0808">Transferase</keyword>
<keyword evidence="16" id="KW-0175">Coiled coil</keyword>
<dbReference type="Gene3D" id="3.10.10.10">
    <property type="entry name" value="HIV Type 1 Reverse Transcriptase, subunit A, domain 1"/>
    <property type="match status" value="1"/>
</dbReference>
<protein>
    <recommendedName>
        <fullName evidence="1">RNA-directed DNA polymerase</fullName>
        <ecNumber evidence="1">2.7.7.49</ecNumber>
    </recommendedName>
</protein>
<dbReference type="GO" id="GO:0003964">
    <property type="term" value="F:RNA-directed DNA polymerase activity"/>
    <property type="evidence" value="ECO:0007669"/>
    <property type="project" value="UniProtKB-KW"/>
</dbReference>
<dbReference type="PANTHER" id="PTHR37984">
    <property type="entry name" value="PROTEIN CBG26694"/>
    <property type="match status" value="1"/>
</dbReference>
<name>A0A388KVF5_CHABU</name>
<dbReference type="Gene3D" id="1.10.340.70">
    <property type="match status" value="1"/>
</dbReference>
<dbReference type="GO" id="GO:0004190">
    <property type="term" value="F:aspartic-type endopeptidase activity"/>
    <property type="evidence" value="ECO:0007669"/>
    <property type="project" value="UniProtKB-KW"/>
</dbReference>
<feature type="coiled-coil region" evidence="16">
    <location>
        <begin position="51"/>
        <end position="85"/>
    </location>
</feature>
<dbReference type="InterPro" id="IPR041373">
    <property type="entry name" value="RT_RNaseH"/>
</dbReference>
<keyword evidence="6" id="KW-0479">Metal-binding</keyword>
<evidence type="ECO:0000256" key="6">
    <source>
        <dbReference type="ARBA" id="ARBA00022723"/>
    </source>
</evidence>
<dbReference type="InterPro" id="IPR012337">
    <property type="entry name" value="RNaseH-like_sf"/>
</dbReference>
<keyword evidence="14" id="KW-0238">DNA-binding</keyword>
<dbReference type="FunFam" id="1.10.340.70:FF:000001">
    <property type="entry name" value="Retrovirus-related Pol polyprotein from transposon gypsy-like Protein"/>
    <property type="match status" value="1"/>
</dbReference>
<comment type="caution">
    <text evidence="19">The sequence shown here is derived from an EMBL/GenBank/DDBJ whole genome shotgun (WGS) entry which is preliminary data.</text>
</comment>
<dbReference type="Gene3D" id="3.30.420.10">
    <property type="entry name" value="Ribonuclease H-like superfamily/Ribonuclease H"/>
    <property type="match status" value="1"/>
</dbReference>
<feature type="compositionally biased region" description="Polar residues" evidence="17">
    <location>
        <begin position="721"/>
        <end position="738"/>
    </location>
</feature>
<dbReference type="GO" id="GO:0006310">
    <property type="term" value="P:DNA recombination"/>
    <property type="evidence" value="ECO:0007669"/>
    <property type="project" value="UniProtKB-KW"/>
</dbReference>
<evidence type="ECO:0000256" key="11">
    <source>
        <dbReference type="ARBA" id="ARBA00022908"/>
    </source>
</evidence>
<dbReference type="InterPro" id="IPR056924">
    <property type="entry name" value="SH3_Tf2-1"/>
</dbReference>
<dbReference type="InterPro" id="IPR041588">
    <property type="entry name" value="Integrase_H2C2"/>
</dbReference>
<dbReference type="Pfam" id="PF00078">
    <property type="entry name" value="RVT_1"/>
    <property type="match status" value="1"/>
</dbReference>
<dbReference type="SUPFAM" id="SSF56672">
    <property type="entry name" value="DNA/RNA polymerases"/>
    <property type="match status" value="2"/>
</dbReference>
<evidence type="ECO:0000256" key="12">
    <source>
        <dbReference type="ARBA" id="ARBA00022918"/>
    </source>
</evidence>
<dbReference type="CDD" id="cd09274">
    <property type="entry name" value="RNase_HI_RT_Ty3"/>
    <property type="match status" value="1"/>
</dbReference>
<accession>A0A388KVF5</accession>
<dbReference type="GO" id="GO:0003887">
    <property type="term" value="F:DNA-directed DNA polymerase activity"/>
    <property type="evidence" value="ECO:0007669"/>
    <property type="project" value="UniProtKB-KW"/>
</dbReference>